<evidence type="ECO:0000313" key="2">
    <source>
        <dbReference type="Proteomes" id="UP001428341"/>
    </source>
</evidence>
<dbReference type="Proteomes" id="UP001428341">
    <property type="component" value="Unassembled WGS sequence"/>
</dbReference>
<protein>
    <submittedName>
        <fullName evidence="1">Uncharacterized protein</fullName>
    </submittedName>
</protein>
<dbReference type="AlphaFoldDB" id="A0AAP0QXX0"/>
<gene>
    <name evidence="1" type="ORF">WN944_010502</name>
</gene>
<evidence type="ECO:0000313" key="1">
    <source>
        <dbReference type="EMBL" id="KAK9222071.1"/>
    </source>
</evidence>
<proteinExistence type="predicted"/>
<accession>A0AAP0QXX0</accession>
<reference evidence="1 2" key="1">
    <citation type="submission" date="2024-05" db="EMBL/GenBank/DDBJ databases">
        <title>Haplotype-resolved chromosome-level genome assembly of Huyou (Citrus changshanensis).</title>
        <authorList>
            <person name="Miao C."/>
            <person name="Chen W."/>
            <person name="Wu Y."/>
            <person name="Wang L."/>
            <person name="Zhao S."/>
            <person name="Grierson D."/>
            <person name="Xu C."/>
            <person name="Chen K."/>
        </authorList>
    </citation>
    <scope>NUCLEOTIDE SEQUENCE [LARGE SCALE GENOMIC DNA]</scope>
    <source>
        <strain evidence="1">01-14</strain>
        <tissue evidence="1">Leaf</tissue>
    </source>
</reference>
<name>A0AAP0QXX0_9ROSI</name>
<comment type="caution">
    <text evidence="1">The sequence shown here is derived from an EMBL/GenBank/DDBJ whole genome shotgun (WGS) entry which is preliminary data.</text>
</comment>
<organism evidence="1 2">
    <name type="scientific">Citrus x changshan-huyou</name>
    <dbReference type="NCBI Taxonomy" id="2935761"/>
    <lineage>
        <taxon>Eukaryota</taxon>
        <taxon>Viridiplantae</taxon>
        <taxon>Streptophyta</taxon>
        <taxon>Embryophyta</taxon>
        <taxon>Tracheophyta</taxon>
        <taxon>Spermatophyta</taxon>
        <taxon>Magnoliopsida</taxon>
        <taxon>eudicotyledons</taxon>
        <taxon>Gunneridae</taxon>
        <taxon>Pentapetalae</taxon>
        <taxon>rosids</taxon>
        <taxon>malvids</taxon>
        <taxon>Sapindales</taxon>
        <taxon>Rutaceae</taxon>
        <taxon>Aurantioideae</taxon>
        <taxon>Citrus</taxon>
    </lineage>
</organism>
<sequence>MITKATIFSSVKASTALRSTSHSPNLFMEEDQNGEPQDGYVLHEPHSMGSQVLESKCWHQAELGTVNMTSIACVQPTVR</sequence>
<dbReference type="EMBL" id="JBCGBO010000002">
    <property type="protein sequence ID" value="KAK9222071.1"/>
    <property type="molecule type" value="Genomic_DNA"/>
</dbReference>
<keyword evidence="2" id="KW-1185">Reference proteome</keyword>